<dbReference type="Proteomes" id="UP000250235">
    <property type="component" value="Unassembled WGS sequence"/>
</dbReference>
<accession>A0A2Z7CAN0</accession>
<sequence length="165" mass="18575">MHAGSNRRWSEISRVYQQVKKLTMTSRHQLTTSKSKEPNSRKCKKHHSCTVIDLPPQAISGLKTGWEMTVLRYSDQLALLTTAQSYSEQYNATQNNSHQIITMLLGQLNSNESAQLDQISPSSIESAPARSRSTWLDQSTQLDIDYHGSIGSTQLDPNQYDIPPI</sequence>
<proteinExistence type="predicted"/>
<dbReference type="AlphaFoldDB" id="A0A2Z7CAN0"/>
<organism evidence="1 2">
    <name type="scientific">Dorcoceras hygrometricum</name>
    <dbReference type="NCBI Taxonomy" id="472368"/>
    <lineage>
        <taxon>Eukaryota</taxon>
        <taxon>Viridiplantae</taxon>
        <taxon>Streptophyta</taxon>
        <taxon>Embryophyta</taxon>
        <taxon>Tracheophyta</taxon>
        <taxon>Spermatophyta</taxon>
        <taxon>Magnoliopsida</taxon>
        <taxon>eudicotyledons</taxon>
        <taxon>Gunneridae</taxon>
        <taxon>Pentapetalae</taxon>
        <taxon>asterids</taxon>
        <taxon>lamiids</taxon>
        <taxon>Lamiales</taxon>
        <taxon>Gesneriaceae</taxon>
        <taxon>Didymocarpoideae</taxon>
        <taxon>Trichosporeae</taxon>
        <taxon>Loxocarpinae</taxon>
        <taxon>Dorcoceras</taxon>
    </lineage>
</organism>
<name>A0A2Z7CAN0_9LAMI</name>
<keyword evidence="2" id="KW-1185">Reference proteome</keyword>
<gene>
    <name evidence="1" type="ORF">F511_10741</name>
</gene>
<evidence type="ECO:0000313" key="1">
    <source>
        <dbReference type="EMBL" id="KZV44070.1"/>
    </source>
</evidence>
<dbReference type="EMBL" id="KQ997540">
    <property type="protein sequence ID" value="KZV44070.1"/>
    <property type="molecule type" value="Genomic_DNA"/>
</dbReference>
<evidence type="ECO:0000313" key="2">
    <source>
        <dbReference type="Proteomes" id="UP000250235"/>
    </source>
</evidence>
<protein>
    <submittedName>
        <fullName evidence="1">BEACH domain-containing protein lvsC-like</fullName>
    </submittedName>
</protein>
<reference evidence="1 2" key="1">
    <citation type="journal article" date="2015" name="Proc. Natl. Acad. Sci. U.S.A.">
        <title>The resurrection genome of Boea hygrometrica: A blueprint for survival of dehydration.</title>
        <authorList>
            <person name="Xiao L."/>
            <person name="Yang G."/>
            <person name="Zhang L."/>
            <person name="Yang X."/>
            <person name="Zhao S."/>
            <person name="Ji Z."/>
            <person name="Zhou Q."/>
            <person name="Hu M."/>
            <person name="Wang Y."/>
            <person name="Chen M."/>
            <person name="Xu Y."/>
            <person name="Jin H."/>
            <person name="Xiao X."/>
            <person name="Hu G."/>
            <person name="Bao F."/>
            <person name="Hu Y."/>
            <person name="Wan P."/>
            <person name="Li L."/>
            <person name="Deng X."/>
            <person name="Kuang T."/>
            <person name="Xiang C."/>
            <person name="Zhu J.K."/>
            <person name="Oliver M.J."/>
            <person name="He Y."/>
        </authorList>
    </citation>
    <scope>NUCLEOTIDE SEQUENCE [LARGE SCALE GENOMIC DNA]</scope>
    <source>
        <strain evidence="2">cv. XS01</strain>
    </source>
</reference>